<dbReference type="Pfam" id="PF01170">
    <property type="entry name" value="UPF0020"/>
    <property type="match status" value="1"/>
</dbReference>
<dbReference type="Gene3D" id="3.30.2130.30">
    <property type="match status" value="1"/>
</dbReference>
<gene>
    <name evidence="4" type="primary">ypsC</name>
    <name evidence="4" type="ORF">Dpo_9c01020</name>
</gene>
<evidence type="ECO:0000313" key="4">
    <source>
        <dbReference type="EMBL" id="EMS78270.1"/>
    </source>
</evidence>
<dbReference type="InterPro" id="IPR029063">
    <property type="entry name" value="SAM-dependent_MTases_sf"/>
</dbReference>
<keyword evidence="2" id="KW-0694">RNA-binding</keyword>
<name>S0FUA1_9BACT</name>
<keyword evidence="4" id="KW-0808">Transferase</keyword>
<dbReference type="GO" id="GO:0009007">
    <property type="term" value="F:site-specific DNA-methyltransferase (adenine-specific) activity"/>
    <property type="evidence" value="ECO:0007669"/>
    <property type="project" value="UniProtKB-EC"/>
</dbReference>
<proteinExistence type="predicted"/>
<evidence type="ECO:0000259" key="3">
    <source>
        <dbReference type="PROSITE" id="PS51165"/>
    </source>
</evidence>
<dbReference type="PROSITE" id="PS00092">
    <property type="entry name" value="N6_MTASE"/>
    <property type="match status" value="1"/>
</dbReference>
<dbReference type="GO" id="GO:0008990">
    <property type="term" value="F:rRNA (guanine-N2-)-methyltransferase activity"/>
    <property type="evidence" value="ECO:0007669"/>
    <property type="project" value="TreeGrafter"/>
</dbReference>
<dbReference type="SUPFAM" id="SSF53335">
    <property type="entry name" value="S-adenosyl-L-methionine-dependent methyltransferases"/>
    <property type="match status" value="1"/>
</dbReference>
<dbReference type="GO" id="GO:0003723">
    <property type="term" value="F:RNA binding"/>
    <property type="evidence" value="ECO:0007669"/>
    <property type="project" value="UniProtKB-UniRule"/>
</dbReference>
<keyword evidence="1 4" id="KW-0489">Methyltransferase</keyword>
<comment type="caution">
    <text evidence="4">The sequence shown here is derived from an EMBL/GenBank/DDBJ whole genome shotgun (WGS) entry which is preliminary data.</text>
</comment>
<dbReference type="Pfam" id="PF02926">
    <property type="entry name" value="THUMP"/>
    <property type="match status" value="1"/>
</dbReference>
<feature type="domain" description="THUMP" evidence="3">
    <location>
        <begin position="80"/>
        <end position="191"/>
    </location>
</feature>
<evidence type="ECO:0000313" key="5">
    <source>
        <dbReference type="Proteomes" id="UP000014216"/>
    </source>
</evidence>
<dbReference type="InterPro" id="IPR004114">
    <property type="entry name" value="THUMP_dom"/>
</dbReference>
<dbReference type="RefSeq" id="WP_006967701.1">
    <property type="nucleotide sequence ID" value="NZ_APJX01000009.1"/>
</dbReference>
<dbReference type="PANTHER" id="PTHR47313:SF1">
    <property type="entry name" value="RIBOSOMAL RNA LARGE SUBUNIT METHYLTRANSFERASE K_L"/>
    <property type="match status" value="1"/>
</dbReference>
<organism evidence="4 5">
    <name type="scientific">Desulfotignum phosphitoxidans DSM 13687</name>
    <dbReference type="NCBI Taxonomy" id="1286635"/>
    <lineage>
        <taxon>Bacteria</taxon>
        <taxon>Pseudomonadati</taxon>
        <taxon>Thermodesulfobacteriota</taxon>
        <taxon>Desulfobacteria</taxon>
        <taxon>Desulfobacterales</taxon>
        <taxon>Desulfobacteraceae</taxon>
        <taxon>Desulfotignum</taxon>
    </lineage>
</organism>
<sequence>MTRQPHVKDTGVIKKTILQKGQGRLRKLAKLQYIYEKKSRYFAQVAETAKMMAGRELEELGAKDISYEFRGIWFTAAKPDFYKITYQARLLSRILIPLVTFPCKDKDVLYREARKISWEELMTPKQTFSIVANVSESSITHSNFAGLRVKDAIADYFRDRTNRRPSVDTKDPYIVVNLYLHRDVATLSLDASMGPLHKRGYREASVSAPMQETVAAAIIRKSEWDGTVPLYDPMCGSGTLLAEALMKYCRIPAQVFRTRFGFEALPDFDPRLWEEIKQAADKNIRPLPQGLIAGSDISEHSVTAAKTNLMGLHHGADVTVSQIDFREIPGIEDSLIVTNPPYGIRMGKDRDLKSFYQDLGRFLRERCPRSTALVYFGDPKYIKHVPLAPSWKEPLTIGGLDGKLVKYQLF</sequence>
<dbReference type="Proteomes" id="UP000014216">
    <property type="component" value="Unassembled WGS sequence"/>
</dbReference>
<dbReference type="InterPro" id="IPR000241">
    <property type="entry name" value="RlmKL-like_Mtase"/>
</dbReference>
<keyword evidence="5" id="KW-1185">Reference proteome</keyword>
<protein>
    <submittedName>
        <fullName evidence="4">Putative N6-adenine-specific DNA methylase YpsC</fullName>
        <ecNumber evidence="4">2.1.1.72</ecNumber>
    </submittedName>
</protein>
<dbReference type="EC" id="2.1.1.72" evidence="4"/>
<dbReference type="PROSITE" id="PS51165">
    <property type="entry name" value="THUMP"/>
    <property type="match status" value="1"/>
</dbReference>
<evidence type="ECO:0000256" key="2">
    <source>
        <dbReference type="PROSITE-ProRule" id="PRU00529"/>
    </source>
</evidence>
<dbReference type="PANTHER" id="PTHR47313">
    <property type="entry name" value="RIBOSOMAL RNA LARGE SUBUNIT METHYLTRANSFERASE K/L"/>
    <property type="match status" value="1"/>
</dbReference>
<dbReference type="Gene3D" id="3.40.50.150">
    <property type="entry name" value="Vaccinia Virus protein VP39"/>
    <property type="match status" value="1"/>
</dbReference>
<reference evidence="4 5" key="1">
    <citation type="journal article" date="2013" name="Genome Announc.">
        <title>Draft Genome Sequence of Desulfotignum phosphitoxidans DSM 13687 Strain FiPS-3.</title>
        <authorList>
            <person name="Poehlein A."/>
            <person name="Daniel R."/>
            <person name="Simeonova D.D."/>
        </authorList>
    </citation>
    <scope>NUCLEOTIDE SEQUENCE [LARGE SCALE GENOMIC DNA]</scope>
    <source>
        <strain evidence="4 5">DSM 13687</strain>
    </source>
</reference>
<dbReference type="GO" id="GO:0070043">
    <property type="term" value="F:rRNA (guanine-N7-)-methyltransferase activity"/>
    <property type="evidence" value="ECO:0007669"/>
    <property type="project" value="TreeGrafter"/>
</dbReference>
<dbReference type="AlphaFoldDB" id="S0FUA1"/>
<dbReference type="OrthoDB" id="9809404at2"/>
<dbReference type="SMART" id="SM00981">
    <property type="entry name" value="THUMP"/>
    <property type="match status" value="1"/>
</dbReference>
<dbReference type="CDD" id="cd11715">
    <property type="entry name" value="THUMP_AdoMetMT"/>
    <property type="match status" value="1"/>
</dbReference>
<accession>S0FUA1</accession>
<dbReference type="InterPro" id="IPR002052">
    <property type="entry name" value="DNA_methylase_N6_adenine_CS"/>
</dbReference>
<evidence type="ECO:0000256" key="1">
    <source>
        <dbReference type="ARBA" id="ARBA00022603"/>
    </source>
</evidence>
<dbReference type="EMBL" id="APJX01000009">
    <property type="protein sequence ID" value="EMS78270.1"/>
    <property type="molecule type" value="Genomic_DNA"/>
</dbReference>